<keyword evidence="4" id="KW-1185">Reference proteome</keyword>
<dbReference type="InterPro" id="IPR008979">
    <property type="entry name" value="Galactose-bd-like_sf"/>
</dbReference>
<evidence type="ECO:0000313" key="4">
    <source>
        <dbReference type="Proteomes" id="UP001244443"/>
    </source>
</evidence>
<dbReference type="GO" id="GO:0006508">
    <property type="term" value="P:proteolysis"/>
    <property type="evidence" value="ECO:0007669"/>
    <property type="project" value="InterPro"/>
</dbReference>
<gene>
    <name evidence="3" type="ORF">QYS48_33700</name>
</gene>
<dbReference type="Gene3D" id="2.60.120.380">
    <property type="match status" value="1"/>
</dbReference>
<name>A0AA51N943_9BACT</name>
<dbReference type="PANTHER" id="PTHR43399">
    <property type="entry name" value="SUBTILISIN-RELATED"/>
    <property type="match status" value="1"/>
</dbReference>
<evidence type="ECO:0000259" key="2">
    <source>
        <dbReference type="Pfam" id="PF00082"/>
    </source>
</evidence>
<protein>
    <submittedName>
        <fullName evidence="3">S8 family serine peptidase</fullName>
    </submittedName>
</protein>
<evidence type="ECO:0000256" key="1">
    <source>
        <dbReference type="ARBA" id="ARBA00011073"/>
    </source>
</evidence>
<dbReference type="SUPFAM" id="SSF52743">
    <property type="entry name" value="Subtilisin-like"/>
    <property type="match status" value="1"/>
</dbReference>
<proteinExistence type="inferred from homology"/>
<organism evidence="3 4">
    <name type="scientific">Marivirga arenosa</name>
    <dbReference type="NCBI Taxonomy" id="3059076"/>
    <lineage>
        <taxon>Bacteria</taxon>
        <taxon>Pseudomonadati</taxon>
        <taxon>Bacteroidota</taxon>
        <taxon>Cytophagia</taxon>
        <taxon>Cytophagales</taxon>
        <taxon>Marivirgaceae</taxon>
        <taxon>Marivirga</taxon>
    </lineage>
</organism>
<dbReference type="InterPro" id="IPR036852">
    <property type="entry name" value="Peptidase_S8/S53_dom_sf"/>
</dbReference>
<dbReference type="InterPro" id="IPR051048">
    <property type="entry name" value="Peptidase_S8/S53_subtilisin"/>
</dbReference>
<dbReference type="GO" id="GO:0004252">
    <property type="term" value="F:serine-type endopeptidase activity"/>
    <property type="evidence" value="ECO:0007669"/>
    <property type="project" value="InterPro"/>
</dbReference>
<reference evidence="3" key="1">
    <citation type="submission" date="2023-08" db="EMBL/GenBank/DDBJ databases">
        <title>Comparative genomics and taxonomic characterization of three novel marine species of genus Marivirga.</title>
        <authorList>
            <person name="Muhammad N."/>
            <person name="Kim S.-G."/>
        </authorList>
    </citation>
    <scope>NUCLEOTIDE SEQUENCE [LARGE SCALE GENOMIC DNA]</scope>
    <source>
        <strain evidence="3">ABR2-2</strain>
    </source>
</reference>
<comment type="similarity">
    <text evidence="1">Belongs to the peptidase S8 family.</text>
</comment>
<dbReference type="Proteomes" id="UP001244443">
    <property type="component" value="Chromosome"/>
</dbReference>
<dbReference type="SUPFAM" id="SSF49785">
    <property type="entry name" value="Galactose-binding domain-like"/>
    <property type="match status" value="1"/>
</dbReference>
<sequence length="958" mass="108602">MKSYLFTKASFKNNLFLCFLFLYFLIVNNSLLYGQGISSNSKENYIIDKQESLNSIKNQKYYLVHFESDSNLLKKNFSVIRRLKNNDYIVRANDLTDLRYKTSQNEFSIFRVNNNWKKSSNITISNNHLLNGVYWIESQDIQKCKNFLASNPKINTILTQNYFFKIHVDNVILDELLNKSFISYIEKVPQNVISEARVLDLNLNPNKINTIQAYYPELDGSGEVVSIREPFYTIEDIDLQGRYIQTGLESEFSDNHALEMATIIAGNGNSFLTGLGVVTNAQHTSSSNAEVSPNNYGYFSDNNIQTQNHSYGTVIESFYGVDAALYDQLAFEHKEIINVFSIGNSGLETAQEGVYANINGYANITGNFKQAKNILTIGAVDTAMNLINFNSNGPAFDGRIKPELVAYSMAGTSNAAALVSGTSVLMQQAFKDKYNTQVNSALLKAILINEADDIGLLGPDHKTGFGSLNSYSSVNAIYNESYLESELVSIENTHTLKRPINASQLKMTLVWTDPPASPNDAYALVNDLDLKLIDANGKEYLPWVLSTEASFEALSSSATLGEDHINNIEQVYIDKIKTDSVKIIVSTNQTTDISQPYSIAYKWITENEFSWTSPTFKDNIPYNGETASHIRWESTFDSKAQANLFFKLVGESEWTLIEENLNLLAENYRWNPIIYNDFAQLKMEINQESFVSDTFPISSPIRLNVGLNCSDSISLNWKRIEGADYYKVYNLKSNELFTISQTSDSSITLLKSNIESDYFKVQAFKNDKALINGVLINYTQQGANCYLNSYYLETVQSEGIYQNIQLASLNGIRELSIEKRLSDGNWNVISTFTPENFENIYLDENPDNGFNYYRIVIHFENGQEIISQTESAYYVKDSNFIIYPNPWNTEEDLKVFSKEELPNAIITFINSTGQEIGSFSIPRDRNFLQIEILEEGLYLYRISNQEEIISSGKLLIKR</sequence>
<dbReference type="RefSeq" id="WP_308356736.1">
    <property type="nucleotide sequence ID" value="NZ_CP129970.2"/>
</dbReference>
<dbReference type="EMBL" id="CP129970">
    <property type="protein sequence ID" value="WMN06780.1"/>
    <property type="molecule type" value="Genomic_DNA"/>
</dbReference>
<dbReference type="AlphaFoldDB" id="A0AA51N943"/>
<dbReference type="Gene3D" id="2.60.40.10">
    <property type="entry name" value="Immunoglobulins"/>
    <property type="match status" value="1"/>
</dbReference>
<dbReference type="InterPro" id="IPR000209">
    <property type="entry name" value="Peptidase_S8/S53_dom"/>
</dbReference>
<evidence type="ECO:0000313" key="3">
    <source>
        <dbReference type="EMBL" id="WMN06780.1"/>
    </source>
</evidence>
<dbReference type="Pfam" id="PF00082">
    <property type="entry name" value="Peptidase_S8"/>
    <property type="match status" value="1"/>
</dbReference>
<dbReference type="Gene3D" id="3.40.50.200">
    <property type="entry name" value="Peptidase S8/S53 domain"/>
    <property type="match status" value="1"/>
</dbReference>
<accession>A0AA51N943</accession>
<feature type="domain" description="Peptidase S8/S53" evidence="2">
    <location>
        <begin position="249"/>
        <end position="466"/>
    </location>
</feature>
<dbReference type="PANTHER" id="PTHR43399:SF4">
    <property type="entry name" value="CELL WALL-ASSOCIATED PROTEASE"/>
    <property type="match status" value="1"/>
</dbReference>
<dbReference type="InterPro" id="IPR013783">
    <property type="entry name" value="Ig-like_fold"/>
</dbReference>